<dbReference type="PANTHER" id="PTHR33979">
    <property type="entry name" value="OS02G0221600 PROTEIN"/>
    <property type="match status" value="1"/>
</dbReference>
<dbReference type="OrthoDB" id="40823at2759"/>
<feature type="transmembrane region" description="Helical" evidence="1">
    <location>
        <begin position="100"/>
        <end position="124"/>
    </location>
</feature>
<keyword evidence="1" id="KW-0472">Membrane</keyword>
<evidence type="ECO:0000313" key="2">
    <source>
        <dbReference type="EMBL" id="PVU92146.1"/>
    </source>
</evidence>
<dbReference type="Proteomes" id="UP000245699">
    <property type="component" value="Unassembled WGS sequence"/>
</dbReference>
<dbReference type="PANTHER" id="PTHR33979:SF2">
    <property type="entry name" value="PEPTIDASE M50B-LIKE-DOMAIN-CONTAINING PROTEIN"/>
    <property type="match status" value="1"/>
</dbReference>
<name>A0A2T9YIG6_9FUNG</name>
<evidence type="ECO:0008006" key="4">
    <source>
        <dbReference type="Google" id="ProtNLM"/>
    </source>
</evidence>
<gene>
    <name evidence="2" type="ORF">BB559_003835</name>
</gene>
<sequence length="246" mass="27633">MYIPTILTKRQSSTNTAAIAAITPTKDQRTTLYIIFAYIAFILIVWNIPYLKHILYPFKLVTVAFHEFSHAFAGVLTGAKIVSIKIDPNEGGLTVMRGGFWWFTMPAGYLGSSFIGALMILAGFNITASKVVSVIIILCLLATLFWANNWLTRIITFLFIAIIIALWVLFQAKGLKYFVLFMGVMSCFYSLWDIVEDLVTRKVHQSDATLFAEQTGFPSQCCGVIWLFISFLFFASGIMLGIILFK</sequence>
<dbReference type="STRING" id="61424.A0A2T9YIG6"/>
<keyword evidence="1" id="KW-0812">Transmembrane</keyword>
<organism evidence="2 3">
    <name type="scientific">Furculomyces boomerangus</name>
    <dbReference type="NCBI Taxonomy" id="61424"/>
    <lineage>
        <taxon>Eukaryota</taxon>
        <taxon>Fungi</taxon>
        <taxon>Fungi incertae sedis</taxon>
        <taxon>Zoopagomycota</taxon>
        <taxon>Kickxellomycotina</taxon>
        <taxon>Harpellomycetes</taxon>
        <taxon>Harpellales</taxon>
        <taxon>Harpellaceae</taxon>
        <taxon>Furculomyces</taxon>
    </lineage>
</organism>
<proteinExistence type="predicted"/>
<reference evidence="2 3" key="1">
    <citation type="journal article" date="2018" name="MBio">
        <title>Comparative Genomics Reveals the Core Gene Toolbox for the Fungus-Insect Symbiosis.</title>
        <authorList>
            <person name="Wang Y."/>
            <person name="Stata M."/>
            <person name="Wang W."/>
            <person name="Stajich J.E."/>
            <person name="White M.M."/>
            <person name="Moncalvo J.M."/>
        </authorList>
    </citation>
    <scope>NUCLEOTIDE SEQUENCE [LARGE SCALE GENOMIC DNA]</scope>
    <source>
        <strain evidence="2 3">AUS-77-4</strain>
    </source>
</reference>
<keyword evidence="1" id="KW-1133">Transmembrane helix</keyword>
<protein>
    <recommendedName>
        <fullName evidence="4">Peptidase M50B-like-domain-containing protein</fullName>
    </recommendedName>
</protein>
<feature type="transmembrane region" description="Helical" evidence="1">
    <location>
        <begin position="224"/>
        <end position="245"/>
    </location>
</feature>
<feature type="transmembrane region" description="Helical" evidence="1">
    <location>
        <begin position="154"/>
        <end position="170"/>
    </location>
</feature>
<evidence type="ECO:0000313" key="3">
    <source>
        <dbReference type="Proteomes" id="UP000245699"/>
    </source>
</evidence>
<feature type="transmembrane region" description="Helical" evidence="1">
    <location>
        <begin position="131"/>
        <end position="148"/>
    </location>
</feature>
<accession>A0A2T9YIG6</accession>
<dbReference type="AlphaFoldDB" id="A0A2T9YIG6"/>
<dbReference type="Pfam" id="PF13398">
    <property type="entry name" value="Peptidase_M50B"/>
    <property type="match status" value="1"/>
</dbReference>
<dbReference type="InterPro" id="IPR049500">
    <property type="entry name" value="Peptidase_M50B-like"/>
</dbReference>
<evidence type="ECO:0000256" key="1">
    <source>
        <dbReference type="SAM" id="Phobius"/>
    </source>
</evidence>
<feature type="transmembrane region" description="Helical" evidence="1">
    <location>
        <begin position="32"/>
        <end position="51"/>
    </location>
</feature>
<dbReference type="EMBL" id="MBFT01000383">
    <property type="protein sequence ID" value="PVU92146.1"/>
    <property type="molecule type" value="Genomic_DNA"/>
</dbReference>
<comment type="caution">
    <text evidence="2">The sequence shown here is derived from an EMBL/GenBank/DDBJ whole genome shotgun (WGS) entry which is preliminary data.</text>
</comment>
<feature type="transmembrane region" description="Helical" evidence="1">
    <location>
        <begin position="177"/>
        <end position="195"/>
    </location>
</feature>
<keyword evidence="3" id="KW-1185">Reference proteome</keyword>